<accession>A0A3M7P5B1</accession>
<comment type="caution">
    <text evidence="1">The sequence shown here is derived from an EMBL/GenBank/DDBJ whole genome shotgun (WGS) entry which is preliminary data.</text>
</comment>
<evidence type="ECO:0000313" key="1">
    <source>
        <dbReference type="EMBL" id="RMZ94311.1"/>
    </source>
</evidence>
<dbReference type="STRING" id="10195.A0A3M7P5B1"/>
<proteinExistence type="predicted"/>
<dbReference type="Proteomes" id="UP000276133">
    <property type="component" value="Unassembled WGS sequence"/>
</dbReference>
<reference evidence="1 2" key="1">
    <citation type="journal article" date="2018" name="Sci. Rep.">
        <title>Genomic signatures of local adaptation to the degree of environmental predictability in rotifers.</title>
        <authorList>
            <person name="Franch-Gras L."/>
            <person name="Hahn C."/>
            <person name="Garcia-Roger E.M."/>
            <person name="Carmona M.J."/>
            <person name="Serra M."/>
            <person name="Gomez A."/>
        </authorList>
    </citation>
    <scope>NUCLEOTIDE SEQUENCE [LARGE SCALE GENOMIC DNA]</scope>
    <source>
        <strain evidence="1">HYR1</strain>
    </source>
</reference>
<name>A0A3M7P5B1_BRAPC</name>
<protein>
    <submittedName>
        <fullName evidence="1">Uncharacterized protein</fullName>
    </submittedName>
</protein>
<organism evidence="1 2">
    <name type="scientific">Brachionus plicatilis</name>
    <name type="common">Marine rotifer</name>
    <name type="synonym">Brachionus muelleri</name>
    <dbReference type="NCBI Taxonomy" id="10195"/>
    <lineage>
        <taxon>Eukaryota</taxon>
        <taxon>Metazoa</taxon>
        <taxon>Spiralia</taxon>
        <taxon>Gnathifera</taxon>
        <taxon>Rotifera</taxon>
        <taxon>Eurotatoria</taxon>
        <taxon>Monogononta</taxon>
        <taxon>Pseudotrocha</taxon>
        <taxon>Ploima</taxon>
        <taxon>Brachionidae</taxon>
        <taxon>Brachionus</taxon>
    </lineage>
</organism>
<dbReference type="EMBL" id="REGN01013149">
    <property type="protein sequence ID" value="RMZ94311.1"/>
    <property type="molecule type" value="Genomic_DNA"/>
</dbReference>
<sequence>MLYNKKFPSKLIRNKALGFDIIAKSFIIIPKPMSSSSDSSFFSSFFFSSFFGSSLAAAGAAAAAPGAGAEAPEPMLFTKSLTLTLSKALAKSPGQYGSIS</sequence>
<evidence type="ECO:0000313" key="2">
    <source>
        <dbReference type="Proteomes" id="UP000276133"/>
    </source>
</evidence>
<gene>
    <name evidence="1" type="ORF">BpHYR1_039222</name>
</gene>
<keyword evidence="2" id="KW-1185">Reference proteome</keyword>
<dbReference type="AlphaFoldDB" id="A0A3M7P5B1"/>